<name>A0A9E6Y1V0_9ACTN</name>
<dbReference type="AlphaFoldDB" id="A0A9E6Y1V0"/>
<evidence type="ECO:0000313" key="4">
    <source>
        <dbReference type="Proteomes" id="UP001162834"/>
    </source>
</evidence>
<evidence type="ECO:0000313" key="3">
    <source>
        <dbReference type="EMBL" id="UGS38539.1"/>
    </source>
</evidence>
<keyword evidence="4" id="KW-1185">Reference proteome</keyword>
<dbReference type="Gene3D" id="3.40.50.1820">
    <property type="entry name" value="alpha/beta hydrolase"/>
    <property type="match status" value="1"/>
</dbReference>
<feature type="region of interest" description="Disordered" evidence="1">
    <location>
        <begin position="1"/>
        <end position="24"/>
    </location>
</feature>
<dbReference type="InterPro" id="IPR029058">
    <property type="entry name" value="AB_hydrolase_fold"/>
</dbReference>
<dbReference type="KEGG" id="sbae:DSM104329_04969"/>
<evidence type="ECO:0000256" key="1">
    <source>
        <dbReference type="SAM" id="MobiDB-lite"/>
    </source>
</evidence>
<dbReference type="GO" id="GO:0016020">
    <property type="term" value="C:membrane"/>
    <property type="evidence" value="ECO:0007669"/>
    <property type="project" value="TreeGrafter"/>
</dbReference>
<accession>A0A9E6Y1V0</accession>
<dbReference type="InterPro" id="IPR050266">
    <property type="entry name" value="AB_hydrolase_sf"/>
</dbReference>
<dbReference type="InterPro" id="IPR000073">
    <property type="entry name" value="AB_hydrolase_1"/>
</dbReference>
<protein>
    <recommendedName>
        <fullName evidence="2">AB hydrolase-1 domain-containing protein</fullName>
    </recommendedName>
</protein>
<proteinExistence type="predicted"/>
<evidence type="ECO:0000259" key="2">
    <source>
        <dbReference type="Pfam" id="PF00561"/>
    </source>
</evidence>
<dbReference type="PANTHER" id="PTHR43798:SF33">
    <property type="entry name" value="HYDROLASE, PUTATIVE (AFU_ORTHOLOGUE AFUA_2G14860)-RELATED"/>
    <property type="match status" value="1"/>
</dbReference>
<organism evidence="3 4">
    <name type="scientific">Capillimicrobium parvum</name>
    <dbReference type="NCBI Taxonomy" id="2884022"/>
    <lineage>
        <taxon>Bacteria</taxon>
        <taxon>Bacillati</taxon>
        <taxon>Actinomycetota</taxon>
        <taxon>Thermoleophilia</taxon>
        <taxon>Solirubrobacterales</taxon>
        <taxon>Capillimicrobiaceae</taxon>
        <taxon>Capillimicrobium</taxon>
    </lineage>
</organism>
<feature type="domain" description="AB hydrolase-1" evidence="2">
    <location>
        <begin position="25"/>
        <end position="274"/>
    </location>
</feature>
<dbReference type="RefSeq" id="WP_259312560.1">
    <property type="nucleotide sequence ID" value="NZ_CP087164.1"/>
</dbReference>
<reference evidence="3" key="1">
    <citation type="journal article" date="2022" name="Int. J. Syst. Evol. Microbiol.">
        <title>Pseudomonas aegrilactucae sp. nov. and Pseudomonas morbosilactucae sp. nov., pathogens causing bacterial rot of lettuce in Japan.</title>
        <authorList>
            <person name="Sawada H."/>
            <person name="Fujikawa T."/>
            <person name="Satou M."/>
        </authorList>
    </citation>
    <scope>NUCLEOTIDE SEQUENCE</scope>
    <source>
        <strain evidence="3">0166_1</strain>
    </source>
</reference>
<dbReference type="SUPFAM" id="SSF53474">
    <property type="entry name" value="alpha/beta-Hydrolases"/>
    <property type="match status" value="1"/>
</dbReference>
<dbReference type="GO" id="GO:0003824">
    <property type="term" value="F:catalytic activity"/>
    <property type="evidence" value="ECO:0007669"/>
    <property type="project" value="UniProtKB-ARBA"/>
</dbReference>
<gene>
    <name evidence="3" type="ORF">DSM104329_04969</name>
</gene>
<sequence length="289" mass="31016">MDSPPPELVDTAEGPIEVGRRGSGPPVLLVHGTPGGSDSSLAMGRFLVDAGFELIAPSRPGYLTTPLDGRESIDAQADLLAALLDALGHDRAGIVTWSGGGPSGYRLAVRHPERVSALVPFAAVSHDYHVADEDLESELLRTRPGTWALRFLADHAPKSAIAQTLKAEGDLTRQELKALVEEVVDDEAQRDVVLTMVHVVGDYEHRRAGMDNDFARFAEIETLELERISAPTLVVNGDADTDVVPEYSDHAAATIPGAQRLIMARGTHLCLFAHPEAARAQARVVAHLR</sequence>
<dbReference type="PANTHER" id="PTHR43798">
    <property type="entry name" value="MONOACYLGLYCEROL LIPASE"/>
    <property type="match status" value="1"/>
</dbReference>
<dbReference type="Pfam" id="PF00561">
    <property type="entry name" value="Abhydrolase_1"/>
    <property type="match status" value="1"/>
</dbReference>
<dbReference type="Proteomes" id="UP001162834">
    <property type="component" value="Chromosome"/>
</dbReference>
<dbReference type="EMBL" id="CP087164">
    <property type="protein sequence ID" value="UGS38539.1"/>
    <property type="molecule type" value="Genomic_DNA"/>
</dbReference>